<dbReference type="EMBL" id="JAULSU010000004">
    <property type="protein sequence ID" value="KAK0619547.1"/>
    <property type="molecule type" value="Genomic_DNA"/>
</dbReference>
<evidence type="ECO:0000256" key="7">
    <source>
        <dbReference type="SAM" id="MobiDB-lite"/>
    </source>
</evidence>
<proteinExistence type="predicted"/>
<evidence type="ECO:0000313" key="9">
    <source>
        <dbReference type="Proteomes" id="UP001175000"/>
    </source>
</evidence>
<feature type="region of interest" description="Disordered" evidence="7">
    <location>
        <begin position="175"/>
        <end position="195"/>
    </location>
</feature>
<dbReference type="InterPro" id="IPR021858">
    <property type="entry name" value="Fun_TF"/>
</dbReference>
<dbReference type="PANTHER" id="PTHR37534:SF39">
    <property type="entry name" value="TRANSCRIPTION FACTOR DOMAIN-CONTAINING PROTEIN"/>
    <property type="match status" value="1"/>
</dbReference>
<keyword evidence="4" id="KW-0238">DNA-binding</keyword>
<dbReference type="AlphaFoldDB" id="A0AA39WQ55"/>
<keyword evidence="5" id="KW-0804">Transcription</keyword>
<accession>A0AA39WQ55</accession>
<dbReference type="GO" id="GO:0003700">
    <property type="term" value="F:DNA-binding transcription factor activity"/>
    <property type="evidence" value="ECO:0007669"/>
    <property type="project" value="TreeGrafter"/>
</dbReference>
<dbReference type="PANTHER" id="PTHR37534">
    <property type="entry name" value="TRANSCRIPTIONAL ACTIVATOR PROTEIN UGA3"/>
    <property type="match status" value="1"/>
</dbReference>
<dbReference type="GO" id="GO:0005634">
    <property type="term" value="C:nucleus"/>
    <property type="evidence" value="ECO:0007669"/>
    <property type="project" value="UniProtKB-SubCell"/>
</dbReference>
<evidence type="ECO:0000256" key="1">
    <source>
        <dbReference type="ARBA" id="ARBA00004123"/>
    </source>
</evidence>
<organism evidence="8 9">
    <name type="scientific">Immersiella caudata</name>
    <dbReference type="NCBI Taxonomy" id="314043"/>
    <lineage>
        <taxon>Eukaryota</taxon>
        <taxon>Fungi</taxon>
        <taxon>Dikarya</taxon>
        <taxon>Ascomycota</taxon>
        <taxon>Pezizomycotina</taxon>
        <taxon>Sordariomycetes</taxon>
        <taxon>Sordariomycetidae</taxon>
        <taxon>Sordariales</taxon>
        <taxon>Lasiosphaeriaceae</taxon>
        <taxon>Immersiella</taxon>
    </lineage>
</organism>
<dbReference type="Proteomes" id="UP001175000">
    <property type="component" value="Unassembled WGS sequence"/>
</dbReference>
<keyword evidence="6" id="KW-0539">Nucleus</keyword>
<evidence type="ECO:0000256" key="3">
    <source>
        <dbReference type="ARBA" id="ARBA00023015"/>
    </source>
</evidence>
<comment type="subcellular location">
    <subcellularLocation>
        <location evidence="1">Nucleus</location>
    </subcellularLocation>
</comment>
<name>A0AA39WQ55_9PEZI</name>
<dbReference type="Pfam" id="PF11951">
    <property type="entry name" value="Fungal_trans_2"/>
    <property type="match status" value="2"/>
</dbReference>
<keyword evidence="2" id="KW-0862">Zinc</keyword>
<evidence type="ECO:0000256" key="5">
    <source>
        <dbReference type="ARBA" id="ARBA00023163"/>
    </source>
</evidence>
<evidence type="ECO:0000256" key="4">
    <source>
        <dbReference type="ARBA" id="ARBA00023125"/>
    </source>
</evidence>
<sequence>MSWSPAVQDTGDQELLQHFQVSASKALAIMGHTPSELGDSLIRIALAGNTASAGALLKSLLAFSSIHRHDIHSQAVELKMAAIKALGAASGSSTIGKREAIQHVAAGMLLCCFETHLSTCTSGDWRWYLGSVKQMIEVTGLDKIQNRGEDLTILLDWVYYNDVHDRFCKQYWHRKSTQKQPPTPPASNVRAPTPIITENSSPGIVLTHLLSEAIEALPAAPPPTAPASDVRKYNEFMKILDWRIRSVVIPDGNGKSECDPLVLELYRIAILIYLDRASETQLHPKSKSQKQIQGAFELISQVKTCDRQFPVFVIGCEARNDEQRAAILDLIARTEKGGSSRVFNHTPLLLQAIWAQEDLAMGEKMDYSGALTSCISVCSIMPTFI</sequence>
<gene>
    <name evidence="8" type="ORF">B0T14DRAFT_431160</name>
</gene>
<evidence type="ECO:0000313" key="8">
    <source>
        <dbReference type="EMBL" id="KAK0619547.1"/>
    </source>
</evidence>
<keyword evidence="3" id="KW-0805">Transcription regulation</keyword>
<evidence type="ECO:0000256" key="6">
    <source>
        <dbReference type="ARBA" id="ARBA00023242"/>
    </source>
</evidence>
<reference evidence="8" key="1">
    <citation type="submission" date="2023-06" db="EMBL/GenBank/DDBJ databases">
        <title>Genome-scale phylogeny and comparative genomics of the fungal order Sordariales.</title>
        <authorList>
            <consortium name="Lawrence Berkeley National Laboratory"/>
            <person name="Hensen N."/>
            <person name="Bonometti L."/>
            <person name="Westerberg I."/>
            <person name="Brannstrom I.O."/>
            <person name="Guillou S."/>
            <person name="Cros-Aarteil S."/>
            <person name="Calhoun S."/>
            <person name="Haridas S."/>
            <person name="Kuo A."/>
            <person name="Mondo S."/>
            <person name="Pangilinan J."/>
            <person name="Riley R."/>
            <person name="Labutti K."/>
            <person name="Andreopoulos B."/>
            <person name="Lipzen A."/>
            <person name="Chen C."/>
            <person name="Yanf M."/>
            <person name="Daum C."/>
            <person name="Ng V."/>
            <person name="Clum A."/>
            <person name="Steindorff A."/>
            <person name="Ohm R."/>
            <person name="Martin F."/>
            <person name="Silar P."/>
            <person name="Natvig D."/>
            <person name="Lalanne C."/>
            <person name="Gautier V."/>
            <person name="Ament-Velasquez S.L."/>
            <person name="Kruys A."/>
            <person name="Hutchinson M.I."/>
            <person name="Powell A.J."/>
            <person name="Barry K."/>
            <person name="Miller A.N."/>
            <person name="Grigoriev I.V."/>
            <person name="Debuchy R."/>
            <person name="Gladieux P."/>
            <person name="Thoren M.H."/>
            <person name="Johannesson H."/>
        </authorList>
    </citation>
    <scope>NUCLEOTIDE SEQUENCE</scope>
    <source>
        <strain evidence="8">CBS 606.72</strain>
    </source>
</reference>
<evidence type="ECO:0000256" key="2">
    <source>
        <dbReference type="ARBA" id="ARBA00022833"/>
    </source>
</evidence>
<dbReference type="GO" id="GO:0045944">
    <property type="term" value="P:positive regulation of transcription by RNA polymerase II"/>
    <property type="evidence" value="ECO:0007669"/>
    <property type="project" value="TreeGrafter"/>
</dbReference>
<dbReference type="GO" id="GO:0000976">
    <property type="term" value="F:transcription cis-regulatory region binding"/>
    <property type="evidence" value="ECO:0007669"/>
    <property type="project" value="TreeGrafter"/>
</dbReference>
<comment type="caution">
    <text evidence="8">The sequence shown here is derived from an EMBL/GenBank/DDBJ whole genome shotgun (WGS) entry which is preliminary data.</text>
</comment>
<keyword evidence="9" id="KW-1185">Reference proteome</keyword>
<protein>
    <submittedName>
        <fullName evidence="8">Uncharacterized protein</fullName>
    </submittedName>
</protein>